<feature type="region of interest" description="Disordered" evidence="1">
    <location>
        <begin position="178"/>
        <end position="201"/>
    </location>
</feature>
<sequence>MELLTKALIQELLAADQAPCLSVYMPTHRMHPENLQDTILFKNLIRQMKESLLQKYSADDVQEYLKPFETLAEDDNTWNHTFDGLAIFGGTGIFKVVGVHKSFEELAIVADSFHTKPLRQYLQSLDQFHLLALTLHDIRLFQGNHHSLTEIELTSDTPKTITEALGDELTEKHTTVASYGGSAGESSSMHHGHGGRKNETEKDAERFFRVVANAIEENFSKPTGWPIILAALPEHHHLFQKVSKNPLLLPKGIAINPSSVSSGQLTKMAWEIMEPEYNHKLDNLVALFEQARIDGKGSDDYKEVAVAAVEGRVNTLIVEHDRIIPVRITNLVTGNTQKKDMSNPRVDDLLDDMGELVMKMGGKVMVLPKDKMPSETGLAAIFRY</sequence>
<reference evidence="2 3" key="1">
    <citation type="submission" date="2019-03" db="EMBL/GenBank/DDBJ databases">
        <title>Genomic Encyclopedia of Type Strains, Phase IV (KMG-IV): sequencing the most valuable type-strain genomes for metagenomic binning, comparative biology and taxonomic classification.</title>
        <authorList>
            <person name="Goeker M."/>
        </authorList>
    </citation>
    <scope>NUCLEOTIDE SEQUENCE [LARGE SCALE GENOMIC DNA]</scope>
    <source>
        <strain evidence="2 3">DSM 24179</strain>
    </source>
</reference>
<dbReference type="Proteomes" id="UP000295221">
    <property type="component" value="Unassembled WGS sequence"/>
</dbReference>
<organism evidence="2 3">
    <name type="scientific">Natronoflexus pectinivorans</name>
    <dbReference type="NCBI Taxonomy" id="682526"/>
    <lineage>
        <taxon>Bacteria</taxon>
        <taxon>Pseudomonadati</taxon>
        <taxon>Bacteroidota</taxon>
        <taxon>Bacteroidia</taxon>
        <taxon>Marinilabiliales</taxon>
        <taxon>Marinilabiliaceae</taxon>
        <taxon>Natronoflexus</taxon>
    </lineage>
</organism>
<proteinExistence type="predicted"/>
<dbReference type="Pfam" id="PF18845">
    <property type="entry name" value="baeRF_family3"/>
    <property type="match status" value="1"/>
</dbReference>
<dbReference type="RefSeq" id="WP_132432105.1">
    <property type="nucleotide sequence ID" value="NZ_SLWK01000001.1"/>
</dbReference>
<evidence type="ECO:0008006" key="4">
    <source>
        <dbReference type="Google" id="ProtNLM"/>
    </source>
</evidence>
<gene>
    <name evidence="2" type="ORF">EV194_101715</name>
</gene>
<dbReference type="InterPro" id="IPR041289">
    <property type="entry name" value="Bact_RF_family3"/>
</dbReference>
<keyword evidence="3" id="KW-1185">Reference proteome</keyword>
<accession>A0A4V2RX20</accession>
<evidence type="ECO:0000313" key="2">
    <source>
        <dbReference type="EMBL" id="TCO11081.1"/>
    </source>
</evidence>
<dbReference type="EMBL" id="SLWK01000001">
    <property type="protein sequence ID" value="TCO11081.1"/>
    <property type="molecule type" value="Genomic_DNA"/>
</dbReference>
<feature type="compositionally biased region" description="Low complexity" evidence="1">
    <location>
        <begin position="178"/>
        <end position="189"/>
    </location>
</feature>
<protein>
    <recommendedName>
        <fullName evidence="4">ERF1-like protein</fullName>
    </recommendedName>
</protein>
<evidence type="ECO:0000313" key="3">
    <source>
        <dbReference type="Proteomes" id="UP000295221"/>
    </source>
</evidence>
<evidence type="ECO:0000256" key="1">
    <source>
        <dbReference type="SAM" id="MobiDB-lite"/>
    </source>
</evidence>
<dbReference type="OrthoDB" id="4393931at2"/>
<name>A0A4V2RX20_9BACT</name>
<comment type="caution">
    <text evidence="2">The sequence shown here is derived from an EMBL/GenBank/DDBJ whole genome shotgun (WGS) entry which is preliminary data.</text>
</comment>
<dbReference type="AlphaFoldDB" id="A0A4V2RX20"/>